<accession>A0A9W7AJF6</accession>
<sequence length="192" mass="20245">MFCVGSLCSRRFYRWRRKRRRRLGGLERGKGVIAGEKEEQGGAVETETVVFGEGEEGGGEEGGGDEGGGDEGDSSEGDSSSRESSGGDSTANESGEDETTSRKDVTSRQEGSGDTPASSPPLKPTISLSKFMVFEGAADGSSGVEGGVGDEPNSSDSDDDSDIHVDDSKLKGQAKLPEKEHQPSPLSKWMQY</sequence>
<evidence type="ECO:0000313" key="3">
    <source>
        <dbReference type="Proteomes" id="UP001165082"/>
    </source>
</evidence>
<name>A0A9W7AJF6_9STRA</name>
<gene>
    <name evidence="2" type="ORF">TrRE_jg2084</name>
</gene>
<feature type="compositionally biased region" description="Acidic residues" evidence="1">
    <location>
        <begin position="53"/>
        <end position="76"/>
    </location>
</feature>
<feature type="compositionally biased region" description="Polar residues" evidence="1">
    <location>
        <begin position="108"/>
        <end position="117"/>
    </location>
</feature>
<evidence type="ECO:0000256" key="1">
    <source>
        <dbReference type="SAM" id="MobiDB-lite"/>
    </source>
</evidence>
<reference evidence="2" key="1">
    <citation type="submission" date="2022-07" db="EMBL/GenBank/DDBJ databases">
        <title>Genome analysis of Parmales, a sister group of diatoms, reveals the evolutionary specialization of diatoms from phago-mixotrophs to photoautotrophs.</title>
        <authorList>
            <person name="Ban H."/>
            <person name="Sato S."/>
            <person name="Yoshikawa S."/>
            <person name="Kazumasa Y."/>
            <person name="Nakamura Y."/>
            <person name="Ichinomiya M."/>
            <person name="Saitoh K."/>
            <person name="Sato N."/>
            <person name="Blanc-Mathieu R."/>
            <person name="Endo H."/>
            <person name="Kuwata A."/>
            <person name="Ogata H."/>
        </authorList>
    </citation>
    <scope>NUCLEOTIDE SEQUENCE</scope>
</reference>
<evidence type="ECO:0000313" key="2">
    <source>
        <dbReference type="EMBL" id="GMH74001.1"/>
    </source>
</evidence>
<dbReference type="Proteomes" id="UP001165082">
    <property type="component" value="Unassembled WGS sequence"/>
</dbReference>
<dbReference type="AlphaFoldDB" id="A0A9W7AJF6"/>
<proteinExistence type="predicted"/>
<feature type="region of interest" description="Disordered" evidence="1">
    <location>
        <begin position="24"/>
        <end position="192"/>
    </location>
</feature>
<comment type="caution">
    <text evidence="2">The sequence shown here is derived from an EMBL/GenBank/DDBJ whole genome shotgun (WGS) entry which is preliminary data.</text>
</comment>
<feature type="compositionally biased region" description="Basic and acidic residues" evidence="1">
    <location>
        <begin position="162"/>
        <end position="182"/>
    </location>
</feature>
<protein>
    <submittedName>
        <fullName evidence="2">Uncharacterized protein</fullName>
    </submittedName>
</protein>
<dbReference type="EMBL" id="BRXZ01002969">
    <property type="protein sequence ID" value="GMH74001.1"/>
    <property type="molecule type" value="Genomic_DNA"/>
</dbReference>
<keyword evidence="3" id="KW-1185">Reference proteome</keyword>
<organism evidence="2 3">
    <name type="scientific">Triparma retinervis</name>
    <dbReference type="NCBI Taxonomy" id="2557542"/>
    <lineage>
        <taxon>Eukaryota</taxon>
        <taxon>Sar</taxon>
        <taxon>Stramenopiles</taxon>
        <taxon>Ochrophyta</taxon>
        <taxon>Bolidophyceae</taxon>
        <taxon>Parmales</taxon>
        <taxon>Triparmaceae</taxon>
        <taxon>Triparma</taxon>
    </lineage>
</organism>
<feature type="compositionally biased region" description="Basic and acidic residues" evidence="1">
    <location>
        <begin position="24"/>
        <end position="40"/>
    </location>
</feature>